<dbReference type="EMBL" id="CP087164">
    <property type="protein sequence ID" value="UGS36497.1"/>
    <property type="molecule type" value="Genomic_DNA"/>
</dbReference>
<dbReference type="SUPFAM" id="SSF56801">
    <property type="entry name" value="Acetyl-CoA synthetase-like"/>
    <property type="match status" value="1"/>
</dbReference>
<sequence>MQIDGGPLERPAGPLHELLVTGLAAQPGDAAIVSAGRQLTWSELDGESTRLALAYRAIGLSPGDRLASLMPNRVELVIHYLACFKAGLVATPLNYRYTFREIDHALEVSGASALLFHAERTEDLTASRLAGGLALGTVAFREGGADASATHRLDALLAGEPPAAELTAPGPADPAAIFFTSGSTGPAKGVTHTHESLRWMVASAISGLEITDRDAFLPGSSMSHIGSFLWALSSLSAGARVVVARTYDAHEILPLLRTHQPTVLAMIPAALAALIRDHDVQPQDFACLRLCRAGADKVSAELMTEFSALAGFPVDEGYGMTEVGLATLNPPSGLIKQGSIGRPLVGFSVALRDEDDQPVEHAGEVGRIWIRTHSRMAGYWEAPQATADVLEDGWLDSGDLARADEDGYLWFFGRKKQIIVHDGSNISPFEVEGALMEHPAIELAAVIGIHDTVHGENVRAYVTLREGAPRTSAADLIVFCRERVGYKAPEEIVFLDEMPLNPTGKLDRNGLRQMAEDHLHPHGLDESAAA</sequence>
<evidence type="ECO:0000259" key="2">
    <source>
        <dbReference type="Pfam" id="PF13193"/>
    </source>
</evidence>
<dbReference type="PROSITE" id="PS00455">
    <property type="entry name" value="AMP_BINDING"/>
    <property type="match status" value="1"/>
</dbReference>
<dbReference type="GO" id="GO:0004467">
    <property type="term" value="F:long-chain fatty acid-CoA ligase activity"/>
    <property type="evidence" value="ECO:0007669"/>
    <property type="project" value="UniProtKB-EC"/>
</dbReference>
<dbReference type="Proteomes" id="UP001162834">
    <property type="component" value="Chromosome"/>
</dbReference>
<dbReference type="InterPro" id="IPR025110">
    <property type="entry name" value="AMP-bd_C"/>
</dbReference>
<dbReference type="Gene3D" id="3.40.50.12780">
    <property type="entry name" value="N-terminal domain of ligase-like"/>
    <property type="match status" value="1"/>
</dbReference>
<dbReference type="RefSeq" id="WP_259316167.1">
    <property type="nucleotide sequence ID" value="NZ_CP087164.1"/>
</dbReference>
<feature type="domain" description="AMP-dependent synthetase/ligase" evidence="1">
    <location>
        <begin position="24"/>
        <end position="380"/>
    </location>
</feature>
<evidence type="ECO:0000313" key="4">
    <source>
        <dbReference type="Proteomes" id="UP001162834"/>
    </source>
</evidence>
<keyword evidence="4" id="KW-1185">Reference proteome</keyword>
<gene>
    <name evidence="3" type="primary">lcfB_7</name>
    <name evidence="3" type="ORF">DSM104329_02903</name>
</gene>
<organism evidence="3 4">
    <name type="scientific">Capillimicrobium parvum</name>
    <dbReference type="NCBI Taxonomy" id="2884022"/>
    <lineage>
        <taxon>Bacteria</taxon>
        <taxon>Bacillati</taxon>
        <taxon>Actinomycetota</taxon>
        <taxon>Thermoleophilia</taxon>
        <taxon>Solirubrobacterales</taxon>
        <taxon>Capillimicrobiaceae</taxon>
        <taxon>Capillimicrobium</taxon>
    </lineage>
</organism>
<dbReference type="AlphaFoldDB" id="A0A9E6XXU4"/>
<dbReference type="InterPro" id="IPR045851">
    <property type="entry name" value="AMP-bd_C_sf"/>
</dbReference>
<dbReference type="InterPro" id="IPR000873">
    <property type="entry name" value="AMP-dep_synth/lig_dom"/>
</dbReference>
<dbReference type="Gene3D" id="3.30.300.30">
    <property type="match status" value="1"/>
</dbReference>
<dbReference type="Pfam" id="PF13193">
    <property type="entry name" value="AMP-binding_C"/>
    <property type="match status" value="1"/>
</dbReference>
<dbReference type="PANTHER" id="PTHR43767:SF1">
    <property type="entry name" value="NONRIBOSOMAL PEPTIDE SYNTHASE PES1 (EUROFUNG)-RELATED"/>
    <property type="match status" value="1"/>
</dbReference>
<dbReference type="KEGG" id="sbae:DSM104329_02903"/>
<name>A0A9E6XXU4_9ACTN</name>
<dbReference type="PANTHER" id="PTHR43767">
    <property type="entry name" value="LONG-CHAIN-FATTY-ACID--COA LIGASE"/>
    <property type="match status" value="1"/>
</dbReference>
<protein>
    <submittedName>
        <fullName evidence="3">Long-chain-fatty-acid--CoA ligase</fullName>
        <ecNumber evidence="3">6.2.1.3</ecNumber>
    </submittedName>
</protein>
<feature type="domain" description="AMP-binding enzyme C-terminal" evidence="2">
    <location>
        <begin position="430"/>
        <end position="505"/>
    </location>
</feature>
<evidence type="ECO:0000313" key="3">
    <source>
        <dbReference type="EMBL" id="UGS36497.1"/>
    </source>
</evidence>
<accession>A0A9E6XXU4</accession>
<dbReference type="Pfam" id="PF00501">
    <property type="entry name" value="AMP-binding"/>
    <property type="match status" value="1"/>
</dbReference>
<dbReference type="EC" id="6.2.1.3" evidence="3"/>
<evidence type="ECO:0000259" key="1">
    <source>
        <dbReference type="Pfam" id="PF00501"/>
    </source>
</evidence>
<proteinExistence type="predicted"/>
<dbReference type="InterPro" id="IPR050237">
    <property type="entry name" value="ATP-dep_AMP-bd_enzyme"/>
</dbReference>
<reference evidence="3" key="1">
    <citation type="journal article" date="2022" name="Int. J. Syst. Evol. Microbiol.">
        <title>Pseudomonas aegrilactucae sp. nov. and Pseudomonas morbosilactucae sp. nov., pathogens causing bacterial rot of lettuce in Japan.</title>
        <authorList>
            <person name="Sawada H."/>
            <person name="Fujikawa T."/>
            <person name="Satou M."/>
        </authorList>
    </citation>
    <scope>NUCLEOTIDE SEQUENCE</scope>
    <source>
        <strain evidence="3">0166_1</strain>
    </source>
</reference>
<dbReference type="InterPro" id="IPR020845">
    <property type="entry name" value="AMP-binding_CS"/>
</dbReference>
<keyword evidence="3" id="KW-0436">Ligase</keyword>
<dbReference type="InterPro" id="IPR042099">
    <property type="entry name" value="ANL_N_sf"/>
</dbReference>